<dbReference type="PROSITE" id="PS51257">
    <property type="entry name" value="PROKAR_LIPOPROTEIN"/>
    <property type="match status" value="1"/>
</dbReference>
<keyword evidence="1" id="KW-0732">Signal</keyword>
<protein>
    <submittedName>
        <fullName evidence="2">Putative secreted protein</fullName>
    </submittedName>
</protein>
<proteinExistence type="predicted"/>
<accession>A0A6B0U5H7</accession>
<organism evidence="2">
    <name type="scientific">Ixodes ricinus</name>
    <name type="common">Common tick</name>
    <name type="synonym">Acarus ricinus</name>
    <dbReference type="NCBI Taxonomy" id="34613"/>
    <lineage>
        <taxon>Eukaryota</taxon>
        <taxon>Metazoa</taxon>
        <taxon>Ecdysozoa</taxon>
        <taxon>Arthropoda</taxon>
        <taxon>Chelicerata</taxon>
        <taxon>Arachnida</taxon>
        <taxon>Acari</taxon>
        <taxon>Parasitiformes</taxon>
        <taxon>Ixodida</taxon>
        <taxon>Ixodoidea</taxon>
        <taxon>Ixodidae</taxon>
        <taxon>Ixodinae</taxon>
        <taxon>Ixodes</taxon>
    </lineage>
</organism>
<reference evidence="2" key="1">
    <citation type="submission" date="2019-12" db="EMBL/GenBank/DDBJ databases">
        <title>An insight into the sialome of adult female Ixodes ricinus ticks feeding for 6 days.</title>
        <authorList>
            <person name="Perner J."/>
            <person name="Ribeiro J.M.C."/>
        </authorList>
    </citation>
    <scope>NUCLEOTIDE SEQUENCE</scope>
    <source>
        <strain evidence="2">Semi-engorged</strain>
        <tissue evidence="2">Salivary glands</tissue>
    </source>
</reference>
<feature type="chain" id="PRO_5025658749" evidence="1">
    <location>
        <begin position="19"/>
        <end position="78"/>
    </location>
</feature>
<dbReference type="AlphaFoldDB" id="A0A6B0U5H7"/>
<evidence type="ECO:0000256" key="1">
    <source>
        <dbReference type="SAM" id="SignalP"/>
    </source>
</evidence>
<dbReference type="EMBL" id="GIFC01001867">
    <property type="protein sequence ID" value="MXU83950.1"/>
    <property type="molecule type" value="Transcribed_RNA"/>
</dbReference>
<name>A0A6B0U5H7_IXORI</name>
<sequence>MLCRSSWISASWACFLSASCWRMLSTIRSSCAVHRGNGRSACAPEMSDSRERQFSDACVAEMSSSPLSRSISPWRRLV</sequence>
<evidence type="ECO:0000313" key="2">
    <source>
        <dbReference type="EMBL" id="MXU83950.1"/>
    </source>
</evidence>
<feature type="signal peptide" evidence="1">
    <location>
        <begin position="1"/>
        <end position="18"/>
    </location>
</feature>